<evidence type="ECO:0000313" key="12">
    <source>
        <dbReference type="EMBL" id="KAK9940985.1"/>
    </source>
</evidence>
<evidence type="ECO:0000256" key="9">
    <source>
        <dbReference type="SAM" id="MobiDB-lite"/>
    </source>
</evidence>
<evidence type="ECO:0000256" key="5">
    <source>
        <dbReference type="ARBA" id="ARBA00023015"/>
    </source>
</evidence>
<gene>
    <name evidence="12" type="ORF">M0R45_017616</name>
</gene>
<dbReference type="InterPro" id="IPR057743">
    <property type="entry name" value="Zfn_VAL1-3_N"/>
</dbReference>
<evidence type="ECO:0000256" key="2">
    <source>
        <dbReference type="ARBA" id="ARBA00022723"/>
    </source>
</evidence>
<dbReference type="InterPro" id="IPR003340">
    <property type="entry name" value="B3_DNA-bd"/>
</dbReference>
<keyword evidence="4" id="KW-0862">Zinc</keyword>
<dbReference type="Pfam" id="PF07496">
    <property type="entry name" value="zf-CW"/>
    <property type="match status" value="1"/>
</dbReference>
<dbReference type="Gene3D" id="2.40.330.10">
    <property type="entry name" value="DNA-binding pseudobarrel domain"/>
    <property type="match status" value="1"/>
</dbReference>
<keyword evidence="3" id="KW-0863">Zinc-finger</keyword>
<evidence type="ECO:0000256" key="1">
    <source>
        <dbReference type="ARBA" id="ARBA00004123"/>
    </source>
</evidence>
<evidence type="ECO:0000256" key="8">
    <source>
        <dbReference type="ARBA" id="ARBA00023242"/>
    </source>
</evidence>
<dbReference type="PANTHER" id="PTHR46245">
    <property type="entry name" value="B3 DOMAIN-CONTAINING PROTEIN OS07G0563300"/>
    <property type="match status" value="1"/>
</dbReference>
<dbReference type="PROSITE" id="PS51050">
    <property type="entry name" value="ZF_CW"/>
    <property type="match status" value="1"/>
</dbReference>
<dbReference type="InterPro" id="IPR011124">
    <property type="entry name" value="Znf_CW"/>
</dbReference>
<dbReference type="AlphaFoldDB" id="A0AAW1XW88"/>
<feature type="compositionally biased region" description="Basic and acidic residues" evidence="9">
    <location>
        <begin position="819"/>
        <end position="830"/>
    </location>
</feature>
<dbReference type="Pfam" id="PF25813">
    <property type="entry name" value="zf_VAL1_N"/>
    <property type="match status" value="1"/>
</dbReference>
<feature type="compositionally biased region" description="Low complexity" evidence="9">
    <location>
        <begin position="242"/>
        <end position="255"/>
    </location>
</feature>
<dbReference type="PANTHER" id="PTHR46245:SF3">
    <property type="entry name" value="B3 DOMAIN-CONTAINING TRANSCRIPTION REPRESSOR VAL1"/>
    <property type="match status" value="1"/>
</dbReference>
<dbReference type="InterPro" id="IPR015300">
    <property type="entry name" value="DNA-bd_pseudobarrel_sf"/>
</dbReference>
<dbReference type="Gene3D" id="3.30.40.100">
    <property type="match status" value="1"/>
</dbReference>
<dbReference type="GO" id="GO:0008270">
    <property type="term" value="F:zinc ion binding"/>
    <property type="evidence" value="ECO:0007669"/>
    <property type="project" value="UniProtKB-KW"/>
</dbReference>
<dbReference type="GO" id="GO:0006355">
    <property type="term" value="P:regulation of DNA-templated transcription"/>
    <property type="evidence" value="ECO:0007669"/>
    <property type="project" value="UniProtKB-ARBA"/>
</dbReference>
<evidence type="ECO:0000259" key="10">
    <source>
        <dbReference type="PROSITE" id="PS50863"/>
    </source>
</evidence>
<evidence type="ECO:0000313" key="13">
    <source>
        <dbReference type="Proteomes" id="UP001457282"/>
    </source>
</evidence>
<feature type="compositionally biased region" description="Basic and acidic residues" evidence="9">
    <location>
        <begin position="778"/>
        <end position="798"/>
    </location>
</feature>
<evidence type="ECO:0000259" key="11">
    <source>
        <dbReference type="PROSITE" id="PS51050"/>
    </source>
</evidence>
<sequence length="969" mass="106846">MASRICMNVSCGTSNTHEWKNGWPLRSGGFAHLCYKCGAAYEKLVFCDTFHLGETGWRDCSSCHKPLHCGCVASRSLYECLDYGGVGCVGCANSSQPRVIQSNDVLNGFGGLTLSNVGDRISTSVEYRAVGDTVDEGKFLQLCGTVDEGKLLQLCKIMEANESNLLPQSPRGEESAFLESNLLPLPQRDDKNGSFGQTKGQEVIHQIGEVSPGFFSATQSSIGSLTYSQPDNGRTILEVNHMSKPSSQPSLSMSLGAPSATPNFAQPFSGGNMDRREQSKTPSSFQQVQKPRPILPRPLKPALPMSSETNKGVRVARPPAEGRGKNQLLPRYWPRITDQELQKLSGALNSTIVPLFEKVLSASDAGRIGRLVLPKACAEAYFPHISQSEGLPLRIQDVKGNEWTFQFRFWPNNNSRMYVLEGVTPCIQSMRLQAGDTVTFSRIDPGNKLVIGFRKASQSVNMQGPQTSIFPNGTPGETSFSSAVDNLATGSGDSSLFHMNKGSKDPHLNSSEHHLAEWDMYMHNSENNGHRTREDLLQPLSNSEKKRTRNIGPKSKRLLMHSEDVLELRLTWEEAQDLLRPPPSVKPSIVTIEDHEFEEYDEPPVFGKRSIFTAGPSKRQEQWAQCDDCSKWRKLPVNVLLPPKWTCSENSWDSSRCSCSAPEEISPKQLDNLLSSFVSLKGLKRRKIIEKKEAEEHEPSGLDALASAAILGDNVRNSSEQPVGATTKHPRHRPGCSCIVCIQPPSGKGKHKSTCTCNVCMTVKRRFKTMMQRKNQKRQSEREAENSQRENDNRKDESEMNGTASGDAALHMNHSSENSLRDNSNRKDESEMNGTTSGDAALHMNHSSENGASSSQSRTQADATESSSARQIDLNCEPFSLFRKPTTLPDLLRLAKATSAARPLENYTNESCLRNMMCEDQAGLASCSLSSTQANGDNERRLPNEACLSSVAWDCASIGDKVYREPDLD</sequence>
<proteinExistence type="predicted"/>
<evidence type="ECO:0000256" key="6">
    <source>
        <dbReference type="ARBA" id="ARBA00023125"/>
    </source>
</evidence>
<keyword evidence="6" id="KW-0238">DNA-binding</keyword>
<feature type="domain" description="CW-type" evidence="11">
    <location>
        <begin position="617"/>
        <end position="667"/>
    </location>
</feature>
<dbReference type="GO" id="GO:0003677">
    <property type="term" value="F:DNA binding"/>
    <property type="evidence" value="ECO:0007669"/>
    <property type="project" value="UniProtKB-KW"/>
</dbReference>
<dbReference type="Proteomes" id="UP001457282">
    <property type="component" value="Unassembled WGS sequence"/>
</dbReference>
<feature type="region of interest" description="Disordered" evidence="9">
    <location>
        <begin position="242"/>
        <end position="326"/>
    </location>
</feature>
<feature type="compositionally biased region" description="Polar residues" evidence="9">
    <location>
        <begin position="280"/>
        <end position="289"/>
    </location>
</feature>
<comment type="caution">
    <text evidence="12">The sequence shown here is derived from an EMBL/GenBank/DDBJ whole genome shotgun (WGS) entry which is preliminary data.</text>
</comment>
<organism evidence="12 13">
    <name type="scientific">Rubus argutus</name>
    <name type="common">Southern blackberry</name>
    <dbReference type="NCBI Taxonomy" id="59490"/>
    <lineage>
        <taxon>Eukaryota</taxon>
        <taxon>Viridiplantae</taxon>
        <taxon>Streptophyta</taxon>
        <taxon>Embryophyta</taxon>
        <taxon>Tracheophyta</taxon>
        <taxon>Spermatophyta</taxon>
        <taxon>Magnoliopsida</taxon>
        <taxon>eudicotyledons</taxon>
        <taxon>Gunneridae</taxon>
        <taxon>Pentapetalae</taxon>
        <taxon>rosids</taxon>
        <taxon>fabids</taxon>
        <taxon>Rosales</taxon>
        <taxon>Rosaceae</taxon>
        <taxon>Rosoideae</taxon>
        <taxon>Rosoideae incertae sedis</taxon>
        <taxon>Rubus</taxon>
    </lineage>
</organism>
<keyword evidence="7" id="KW-0804">Transcription</keyword>
<dbReference type="CDD" id="cd10017">
    <property type="entry name" value="B3_DNA"/>
    <property type="match status" value="1"/>
</dbReference>
<feature type="domain" description="TF-B3" evidence="10">
    <location>
        <begin position="356"/>
        <end position="457"/>
    </location>
</feature>
<dbReference type="PROSITE" id="PS50863">
    <property type="entry name" value="B3"/>
    <property type="match status" value="1"/>
</dbReference>
<keyword evidence="2" id="KW-0479">Metal-binding</keyword>
<protein>
    <submittedName>
        <fullName evidence="12">Uncharacterized protein</fullName>
    </submittedName>
</protein>
<evidence type="ECO:0000256" key="4">
    <source>
        <dbReference type="ARBA" id="ARBA00022833"/>
    </source>
</evidence>
<comment type="subcellular location">
    <subcellularLocation>
        <location evidence="1">Nucleus</location>
    </subcellularLocation>
</comment>
<dbReference type="GO" id="GO:0005634">
    <property type="term" value="C:nucleus"/>
    <property type="evidence" value="ECO:0007669"/>
    <property type="project" value="UniProtKB-SubCell"/>
</dbReference>
<accession>A0AAW1XW88</accession>
<feature type="region of interest" description="Disordered" evidence="9">
    <location>
        <begin position="770"/>
        <end position="870"/>
    </location>
</feature>
<reference evidence="12 13" key="1">
    <citation type="journal article" date="2023" name="G3 (Bethesda)">
        <title>A chromosome-length genome assembly and annotation of blackberry (Rubus argutus, cv. 'Hillquist').</title>
        <authorList>
            <person name="Bruna T."/>
            <person name="Aryal R."/>
            <person name="Dudchenko O."/>
            <person name="Sargent D.J."/>
            <person name="Mead D."/>
            <person name="Buti M."/>
            <person name="Cavallini A."/>
            <person name="Hytonen T."/>
            <person name="Andres J."/>
            <person name="Pham M."/>
            <person name="Weisz D."/>
            <person name="Mascagni F."/>
            <person name="Usai G."/>
            <person name="Natali L."/>
            <person name="Bassil N."/>
            <person name="Fernandez G.E."/>
            <person name="Lomsadze A."/>
            <person name="Armour M."/>
            <person name="Olukolu B."/>
            <person name="Poorten T."/>
            <person name="Britton C."/>
            <person name="Davik J."/>
            <person name="Ashrafi H."/>
            <person name="Aiden E.L."/>
            <person name="Borodovsky M."/>
            <person name="Worthington M."/>
        </authorList>
    </citation>
    <scope>NUCLEOTIDE SEQUENCE [LARGE SCALE GENOMIC DNA]</scope>
    <source>
        <strain evidence="12">PI 553951</strain>
    </source>
</reference>
<evidence type="ECO:0000256" key="3">
    <source>
        <dbReference type="ARBA" id="ARBA00022771"/>
    </source>
</evidence>
<evidence type="ECO:0000256" key="7">
    <source>
        <dbReference type="ARBA" id="ARBA00023163"/>
    </source>
</evidence>
<keyword evidence="5" id="KW-0805">Transcription regulation</keyword>
<dbReference type="Pfam" id="PF02362">
    <property type="entry name" value="B3"/>
    <property type="match status" value="1"/>
</dbReference>
<dbReference type="EMBL" id="JBEDUW010000003">
    <property type="protein sequence ID" value="KAK9940985.1"/>
    <property type="molecule type" value="Genomic_DNA"/>
</dbReference>
<dbReference type="SUPFAM" id="SSF101936">
    <property type="entry name" value="DNA-binding pseudobarrel domain"/>
    <property type="match status" value="1"/>
</dbReference>
<dbReference type="FunFam" id="2.40.330.10:FF:000006">
    <property type="entry name" value="B3 domain-containing transcription repressor VAL1"/>
    <property type="match status" value="1"/>
</dbReference>
<keyword evidence="8" id="KW-0539">Nucleus</keyword>
<keyword evidence="13" id="KW-1185">Reference proteome</keyword>
<feature type="compositionally biased region" description="Polar residues" evidence="9">
    <location>
        <begin position="845"/>
        <end position="870"/>
    </location>
</feature>
<dbReference type="SMART" id="SM01019">
    <property type="entry name" value="B3"/>
    <property type="match status" value="1"/>
</dbReference>
<name>A0AAW1XW88_RUBAR</name>